<dbReference type="RefSeq" id="WP_056944394.1">
    <property type="nucleotide sequence ID" value="NZ_AZDT01000042.1"/>
</dbReference>
<sequence length="315" mass="34422">MATQPKLPAIALGTWSWGIGDAGGDQIFGHHLDESDLRPVVDAAMQGGLTLWDTAYAYGAGDSERILGDLLNDYARETYTLSTKFTPQLATDDQAVTEMLAGSLKRLKTDYIDIYWIHNSDDVARWTPKLIPLLQSGQIRQVGVSNHNLAQIKQANQILGTAGFKVSAVQNHFSLLDRASEQEGILDYCRENDIKFFAYMVLEQGALTGKYDMVHPLPADSSRGNVYNPMLPELTKLVQRMQAIGTTQDATVAEVATAWALAKGTLPILGVTKPAYVDSAKRALAVKLSANEIRDLEALADATHLDTHGGWEHSI</sequence>
<organism evidence="3 4">
    <name type="scientific">Levilactobacillus namurensis DSM 19117</name>
    <dbReference type="NCBI Taxonomy" id="1423773"/>
    <lineage>
        <taxon>Bacteria</taxon>
        <taxon>Bacillati</taxon>
        <taxon>Bacillota</taxon>
        <taxon>Bacilli</taxon>
        <taxon>Lactobacillales</taxon>
        <taxon>Lactobacillaceae</taxon>
        <taxon>Levilactobacillus</taxon>
    </lineage>
</organism>
<dbReference type="PANTHER" id="PTHR43364">
    <property type="entry name" value="NADH-SPECIFIC METHYLGLYOXAL REDUCTASE-RELATED"/>
    <property type="match status" value="1"/>
</dbReference>
<comment type="caution">
    <text evidence="3">The sequence shown here is derived from an EMBL/GenBank/DDBJ whole genome shotgun (WGS) entry which is preliminary data.</text>
</comment>
<dbReference type="GO" id="GO:0016491">
    <property type="term" value="F:oxidoreductase activity"/>
    <property type="evidence" value="ECO:0007669"/>
    <property type="project" value="UniProtKB-KW"/>
</dbReference>
<dbReference type="Pfam" id="PF00248">
    <property type="entry name" value="Aldo_ket_red"/>
    <property type="match status" value="1"/>
</dbReference>
<evidence type="ECO:0000256" key="1">
    <source>
        <dbReference type="ARBA" id="ARBA00023002"/>
    </source>
</evidence>
<dbReference type="InterPro" id="IPR036812">
    <property type="entry name" value="NAD(P)_OxRdtase_dom_sf"/>
</dbReference>
<dbReference type="EMBL" id="AZDT01000042">
    <property type="protein sequence ID" value="KRK74912.1"/>
    <property type="molecule type" value="Genomic_DNA"/>
</dbReference>
<dbReference type="AlphaFoldDB" id="A0A0R1JUJ9"/>
<evidence type="ECO:0000313" key="3">
    <source>
        <dbReference type="EMBL" id="KRK74912.1"/>
    </source>
</evidence>
<dbReference type="Gene3D" id="3.20.20.100">
    <property type="entry name" value="NADP-dependent oxidoreductase domain"/>
    <property type="match status" value="1"/>
</dbReference>
<accession>A0A0R1JUJ9</accession>
<dbReference type="STRING" id="1423773.FD30_GL002085"/>
<dbReference type="PANTHER" id="PTHR43364:SF4">
    <property type="entry name" value="NAD(P)-LINKED OXIDOREDUCTASE SUPERFAMILY PROTEIN"/>
    <property type="match status" value="1"/>
</dbReference>
<dbReference type="InterPro" id="IPR050523">
    <property type="entry name" value="AKR_Detox_Biosynth"/>
</dbReference>
<dbReference type="InterPro" id="IPR020471">
    <property type="entry name" value="AKR"/>
</dbReference>
<dbReference type="Proteomes" id="UP000051162">
    <property type="component" value="Unassembled WGS sequence"/>
</dbReference>
<evidence type="ECO:0000313" key="4">
    <source>
        <dbReference type="Proteomes" id="UP000051162"/>
    </source>
</evidence>
<evidence type="ECO:0000259" key="2">
    <source>
        <dbReference type="Pfam" id="PF00248"/>
    </source>
</evidence>
<dbReference type="OrthoDB" id="9773828at2"/>
<keyword evidence="4" id="KW-1185">Reference proteome</keyword>
<reference evidence="3 4" key="1">
    <citation type="journal article" date="2015" name="Genome Announc.">
        <title>Expanding the biotechnology potential of lactobacilli through comparative genomics of 213 strains and associated genera.</title>
        <authorList>
            <person name="Sun Z."/>
            <person name="Harris H.M."/>
            <person name="McCann A."/>
            <person name="Guo C."/>
            <person name="Argimon S."/>
            <person name="Zhang W."/>
            <person name="Yang X."/>
            <person name="Jeffery I.B."/>
            <person name="Cooney J.C."/>
            <person name="Kagawa T.F."/>
            <person name="Liu W."/>
            <person name="Song Y."/>
            <person name="Salvetti E."/>
            <person name="Wrobel A."/>
            <person name="Rasinkangas P."/>
            <person name="Parkhill J."/>
            <person name="Rea M.C."/>
            <person name="O'Sullivan O."/>
            <person name="Ritari J."/>
            <person name="Douillard F.P."/>
            <person name="Paul Ross R."/>
            <person name="Yang R."/>
            <person name="Briner A.E."/>
            <person name="Felis G.E."/>
            <person name="de Vos W.M."/>
            <person name="Barrangou R."/>
            <person name="Klaenhammer T.R."/>
            <person name="Caufield P.W."/>
            <person name="Cui Y."/>
            <person name="Zhang H."/>
            <person name="O'Toole P.W."/>
        </authorList>
    </citation>
    <scope>NUCLEOTIDE SEQUENCE [LARGE SCALE GENOMIC DNA]</scope>
    <source>
        <strain evidence="3 4">DSM 19117</strain>
    </source>
</reference>
<dbReference type="SUPFAM" id="SSF51430">
    <property type="entry name" value="NAD(P)-linked oxidoreductase"/>
    <property type="match status" value="1"/>
</dbReference>
<feature type="domain" description="NADP-dependent oxidoreductase" evidence="2">
    <location>
        <begin position="10"/>
        <end position="300"/>
    </location>
</feature>
<dbReference type="CDD" id="cd19103">
    <property type="entry name" value="AKR_unchar"/>
    <property type="match status" value="1"/>
</dbReference>
<dbReference type="PRINTS" id="PR00069">
    <property type="entry name" value="ALDKETRDTASE"/>
</dbReference>
<name>A0A0R1JUJ9_9LACO</name>
<dbReference type="InterPro" id="IPR023210">
    <property type="entry name" value="NADP_OxRdtase_dom"/>
</dbReference>
<dbReference type="PATRIC" id="fig|1423773.3.peg.2140"/>
<keyword evidence="1" id="KW-0560">Oxidoreductase</keyword>
<protein>
    <submittedName>
        <fullName evidence="3">Aldo keto reductase</fullName>
    </submittedName>
</protein>
<dbReference type="GO" id="GO:0005829">
    <property type="term" value="C:cytosol"/>
    <property type="evidence" value="ECO:0007669"/>
    <property type="project" value="TreeGrafter"/>
</dbReference>
<dbReference type="GeneID" id="84783380"/>
<proteinExistence type="predicted"/>
<gene>
    <name evidence="3" type="ORF">FD30_GL002085</name>
</gene>